<reference evidence="2" key="1">
    <citation type="submission" date="2023-07" db="EMBL/GenBank/DDBJ databases">
        <title>Mucosal microbiota of week-old chicken and adult hens.</title>
        <authorList>
            <person name="Volf J."/>
            <person name="Karasova D."/>
            <person name="Crhanova M."/>
            <person name="Faldynova M."/>
            <person name="Prikrylova H."/>
            <person name="Zeman M."/>
            <person name="Babak V."/>
            <person name="Rajova J."/>
            <person name="Rychlik I."/>
        </authorList>
    </citation>
    <scope>NUCLEOTIDE SEQUENCE</scope>
    <source>
        <strain evidence="2">ET902</strain>
    </source>
</reference>
<evidence type="ECO:0000256" key="1">
    <source>
        <dbReference type="SAM" id="Phobius"/>
    </source>
</evidence>
<evidence type="ECO:0000313" key="2">
    <source>
        <dbReference type="EMBL" id="MDO7020006.1"/>
    </source>
</evidence>
<keyword evidence="1" id="KW-0812">Transmembrane</keyword>
<feature type="transmembrane region" description="Helical" evidence="1">
    <location>
        <begin position="7"/>
        <end position="32"/>
    </location>
</feature>
<gene>
    <name evidence="2" type="ORF">Q5M86_04385</name>
</gene>
<sequence length="92" mass="10662">FFSALGIVMYIHFVVYMVIMIMFFITLFTSFMTSIVSKEYYPKLIIFTLFILAGLDMSNFSLRLIALFAIMEISGIQNNQKDDTSYLTNNDL</sequence>
<name>A0ABT8YVR8_9SPIR</name>
<comment type="caution">
    <text evidence="2">The sequence shown here is derived from an EMBL/GenBank/DDBJ whole genome shotgun (WGS) entry which is preliminary data.</text>
</comment>
<keyword evidence="1" id="KW-1133">Transmembrane helix</keyword>
<dbReference type="EMBL" id="JAUPBM010000037">
    <property type="protein sequence ID" value="MDO7020006.1"/>
    <property type="molecule type" value="Genomic_DNA"/>
</dbReference>
<protein>
    <submittedName>
        <fullName evidence="2">Uncharacterized protein</fullName>
    </submittedName>
</protein>
<organism evidence="2 3">
    <name type="scientific">Brachyspira innocens</name>
    <dbReference type="NCBI Taxonomy" id="13264"/>
    <lineage>
        <taxon>Bacteria</taxon>
        <taxon>Pseudomonadati</taxon>
        <taxon>Spirochaetota</taxon>
        <taxon>Spirochaetia</taxon>
        <taxon>Brachyspirales</taxon>
        <taxon>Brachyspiraceae</taxon>
        <taxon>Brachyspira</taxon>
    </lineage>
</organism>
<dbReference type="Proteomes" id="UP001175147">
    <property type="component" value="Unassembled WGS sequence"/>
</dbReference>
<feature type="non-terminal residue" evidence="2">
    <location>
        <position position="1"/>
    </location>
</feature>
<feature type="transmembrane region" description="Helical" evidence="1">
    <location>
        <begin position="44"/>
        <end position="71"/>
    </location>
</feature>
<proteinExistence type="predicted"/>
<keyword evidence="3" id="KW-1185">Reference proteome</keyword>
<accession>A0ABT8YVR8</accession>
<evidence type="ECO:0000313" key="3">
    <source>
        <dbReference type="Proteomes" id="UP001175147"/>
    </source>
</evidence>
<keyword evidence="1" id="KW-0472">Membrane</keyword>